<evidence type="ECO:0000259" key="13">
    <source>
        <dbReference type="Pfam" id="PF07730"/>
    </source>
</evidence>
<evidence type="ECO:0000256" key="7">
    <source>
        <dbReference type="ARBA" id="ARBA00022840"/>
    </source>
</evidence>
<evidence type="ECO:0000256" key="9">
    <source>
        <dbReference type="PROSITE-ProRule" id="PRU00339"/>
    </source>
</evidence>
<dbReference type="PANTHER" id="PTHR24421:SF10">
    <property type="entry name" value="NITRATE_NITRITE SENSOR PROTEIN NARQ"/>
    <property type="match status" value="1"/>
</dbReference>
<evidence type="ECO:0000256" key="8">
    <source>
        <dbReference type="ARBA" id="ARBA00023012"/>
    </source>
</evidence>
<keyword evidence="5" id="KW-0547">Nucleotide-binding</keyword>
<dbReference type="InterPro" id="IPR050482">
    <property type="entry name" value="Sensor_HK_TwoCompSys"/>
</dbReference>
<keyword evidence="11" id="KW-0812">Transmembrane</keyword>
<evidence type="ECO:0000256" key="11">
    <source>
        <dbReference type="SAM" id="Phobius"/>
    </source>
</evidence>
<dbReference type="Gene3D" id="1.25.40.10">
    <property type="entry name" value="Tetratricopeptide repeat domain"/>
    <property type="match status" value="2"/>
</dbReference>
<dbReference type="PROSITE" id="PS50005">
    <property type="entry name" value="TPR"/>
    <property type="match status" value="1"/>
</dbReference>
<dbReference type="GO" id="GO:0000155">
    <property type="term" value="F:phosphorelay sensor kinase activity"/>
    <property type="evidence" value="ECO:0007669"/>
    <property type="project" value="InterPro"/>
</dbReference>
<keyword evidence="15" id="KW-1185">Reference proteome</keyword>
<protein>
    <recommendedName>
        <fullName evidence="2">histidine kinase</fullName>
        <ecNumber evidence="2">2.7.13.3</ecNumber>
    </recommendedName>
</protein>
<evidence type="ECO:0000313" key="14">
    <source>
        <dbReference type="EMBL" id="MCP9762411.1"/>
    </source>
</evidence>
<dbReference type="Gene3D" id="1.20.5.1930">
    <property type="match status" value="1"/>
</dbReference>
<feature type="domain" description="Signal transduction histidine kinase subgroup 3 dimerisation and phosphoacceptor" evidence="13">
    <location>
        <begin position="419"/>
        <end position="482"/>
    </location>
</feature>
<feature type="transmembrane region" description="Helical" evidence="11">
    <location>
        <begin position="340"/>
        <end position="360"/>
    </location>
</feature>
<dbReference type="EMBL" id="RJUF01000009">
    <property type="protein sequence ID" value="MCP9762411.1"/>
    <property type="molecule type" value="Genomic_DNA"/>
</dbReference>
<comment type="catalytic activity">
    <reaction evidence="1">
        <text>ATP + protein L-histidine = ADP + protein N-phospho-L-histidine.</text>
        <dbReference type="EC" id="2.7.13.3"/>
    </reaction>
</comment>
<evidence type="ECO:0000259" key="12">
    <source>
        <dbReference type="Pfam" id="PF02518"/>
    </source>
</evidence>
<evidence type="ECO:0000313" key="15">
    <source>
        <dbReference type="Proteomes" id="UP001204144"/>
    </source>
</evidence>
<sequence length="611" mass="70473">MNLKLLINNLALGCFLLISCNKNSDIKQKPELRKFYEIVNNSSEITSNDKVKILTETLKYSTESQDDSLFLEVIDQLLVYYKDSPSRKIEFCLKAIAVAENMRYYPKLLKYFDVARNGYLRINEYPLALKYAKKHLELTNKIGNKKEQLLSINNLGIHYNAKQDYDSAMVYYNLMNLQNKKPVDSTILNVYWINSGIIHGKNNDFEMAIENFSKSLKFNDGYRDKLAYVQNELAKLYISKRDYQKAVDYAKKAEVNAIDLNSSLKISIDKTLYDIYKKKNDIRNENLYFQKFTRAQMHEDSIRIERSNELLDLDYKSQKQELSLVELNQKVEKESYNNKVLLISIASAGIVLALLVLFINNLRKTSDKIKIQKTEIEQLNQNLEAKVELRTAELFEVNKELIKKNFEITEALFKGQTIERKRVASELHDNLGSTLSALKWRLGALNSEELSPTEKAIYNSIKEMMSNAYNDVRTISHNLLPAEFESKGLIGALTKYIGDLNENHKIQFIFKTEGDLSQIGKKTGLELYSISMELITNILKHANAKNVQINLIEENQKYHLSIVDDGKGMDTSLIKNGMGIKQIESRSKSIGFSFQIESTMNEGTRFWLYST</sequence>
<dbReference type="PROSITE" id="PS51257">
    <property type="entry name" value="PROKAR_LIPOPROTEIN"/>
    <property type="match status" value="1"/>
</dbReference>
<dbReference type="Pfam" id="PF07730">
    <property type="entry name" value="HisKA_3"/>
    <property type="match status" value="1"/>
</dbReference>
<feature type="domain" description="Histidine kinase/HSP90-like ATPase" evidence="12">
    <location>
        <begin position="526"/>
        <end position="608"/>
    </location>
</feature>
<dbReference type="RefSeq" id="WP_255036175.1">
    <property type="nucleotide sequence ID" value="NZ_RJUF01000009.1"/>
</dbReference>
<keyword evidence="11" id="KW-1133">Transmembrane helix</keyword>
<comment type="caution">
    <text evidence="14">The sequence shown here is derived from an EMBL/GenBank/DDBJ whole genome shotgun (WGS) entry which is preliminary data.</text>
</comment>
<dbReference type="GO" id="GO:0005524">
    <property type="term" value="F:ATP binding"/>
    <property type="evidence" value="ECO:0007669"/>
    <property type="project" value="UniProtKB-KW"/>
</dbReference>
<keyword evidence="7" id="KW-0067">ATP-binding</keyword>
<dbReference type="SMART" id="SM00028">
    <property type="entry name" value="TPR"/>
    <property type="match status" value="2"/>
</dbReference>
<evidence type="ECO:0000256" key="5">
    <source>
        <dbReference type="ARBA" id="ARBA00022741"/>
    </source>
</evidence>
<evidence type="ECO:0000256" key="10">
    <source>
        <dbReference type="SAM" id="Coils"/>
    </source>
</evidence>
<dbReference type="InterPro" id="IPR019734">
    <property type="entry name" value="TPR_rpt"/>
</dbReference>
<reference evidence="14 15" key="1">
    <citation type="submission" date="2018-11" db="EMBL/GenBank/DDBJ databases">
        <title>Novel bacteria species description.</title>
        <authorList>
            <person name="Han J.-H."/>
        </authorList>
    </citation>
    <scope>NUCLEOTIDE SEQUENCE [LARGE SCALE GENOMIC DNA]</scope>
    <source>
        <strain evidence="14 15">KCTC23259</strain>
    </source>
</reference>
<dbReference type="InterPro" id="IPR011712">
    <property type="entry name" value="Sig_transdc_His_kin_sub3_dim/P"/>
</dbReference>
<dbReference type="AlphaFoldDB" id="A0AAE3KTN7"/>
<accession>A0AAE3KTN7</accession>
<dbReference type="InterPro" id="IPR036890">
    <property type="entry name" value="HATPase_C_sf"/>
</dbReference>
<dbReference type="SUPFAM" id="SSF48452">
    <property type="entry name" value="TPR-like"/>
    <property type="match status" value="1"/>
</dbReference>
<gene>
    <name evidence="14" type="ORF">EGI31_05555</name>
</gene>
<evidence type="ECO:0000256" key="1">
    <source>
        <dbReference type="ARBA" id="ARBA00000085"/>
    </source>
</evidence>
<proteinExistence type="predicted"/>
<keyword evidence="4" id="KW-0808">Transferase</keyword>
<organism evidence="14 15">
    <name type="scientific">Lacihabitans soyangensis</name>
    <dbReference type="NCBI Taxonomy" id="869394"/>
    <lineage>
        <taxon>Bacteria</taxon>
        <taxon>Pseudomonadati</taxon>
        <taxon>Bacteroidota</taxon>
        <taxon>Cytophagia</taxon>
        <taxon>Cytophagales</taxon>
        <taxon>Leadbetterellaceae</taxon>
        <taxon>Lacihabitans</taxon>
    </lineage>
</organism>
<keyword evidence="6" id="KW-0418">Kinase</keyword>
<dbReference type="PANTHER" id="PTHR24421">
    <property type="entry name" value="NITRATE/NITRITE SENSOR PROTEIN NARX-RELATED"/>
    <property type="match status" value="1"/>
</dbReference>
<evidence type="ECO:0000256" key="4">
    <source>
        <dbReference type="ARBA" id="ARBA00022679"/>
    </source>
</evidence>
<dbReference type="InterPro" id="IPR011990">
    <property type="entry name" value="TPR-like_helical_dom_sf"/>
</dbReference>
<keyword evidence="11" id="KW-0472">Membrane</keyword>
<name>A0AAE3KTN7_9BACT</name>
<keyword evidence="3" id="KW-0597">Phosphoprotein</keyword>
<feature type="coiled-coil region" evidence="10">
    <location>
        <begin position="362"/>
        <end position="393"/>
    </location>
</feature>
<keyword evidence="9" id="KW-0802">TPR repeat</keyword>
<keyword evidence="8" id="KW-0902">Two-component regulatory system</keyword>
<dbReference type="Pfam" id="PF02518">
    <property type="entry name" value="HATPase_c"/>
    <property type="match status" value="1"/>
</dbReference>
<feature type="repeat" description="TPR" evidence="9">
    <location>
        <begin position="189"/>
        <end position="222"/>
    </location>
</feature>
<keyword evidence="10" id="KW-0175">Coiled coil</keyword>
<evidence type="ECO:0000256" key="3">
    <source>
        <dbReference type="ARBA" id="ARBA00022553"/>
    </source>
</evidence>
<dbReference type="Gene3D" id="3.30.565.10">
    <property type="entry name" value="Histidine kinase-like ATPase, C-terminal domain"/>
    <property type="match status" value="1"/>
</dbReference>
<evidence type="ECO:0000256" key="6">
    <source>
        <dbReference type="ARBA" id="ARBA00022777"/>
    </source>
</evidence>
<dbReference type="GO" id="GO:0046983">
    <property type="term" value="F:protein dimerization activity"/>
    <property type="evidence" value="ECO:0007669"/>
    <property type="project" value="InterPro"/>
</dbReference>
<dbReference type="SUPFAM" id="SSF55874">
    <property type="entry name" value="ATPase domain of HSP90 chaperone/DNA topoisomerase II/histidine kinase"/>
    <property type="match status" value="1"/>
</dbReference>
<evidence type="ECO:0000256" key="2">
    <source>
        <dbReference type="ARBA" id="ARBA00012438"/>
    </source>
</evidence>
<dbReference type="Proteomes" id="UP001204144">
    <property type="component" value="Unassembled WGS sequence"/>
</dbReference>
<dbReference type="InterPro" id="IPR003594">
    <property type="entry name" value="HATPase_dom"/>
</dbReference>
<dbReference type="GO" id="GO:0016020">
    <property type="term" value="C:membrane"/>
    <property type="evidence" value="ECO:0007669"/>
    <property type="project" value="InterPro"/>
</dbReference>
<dbReference type="EC" id="2.7.13.3" evidence="2"/>